<protein>
    <submittedName>
        <fullName evidence="1">Unnamed protein product</fullName>
    </submittedName>
</protein>
<name>A0AAN4YDB6_ASPOZ</name>
<proteinExistence type="predicted"/>
<accession>A0AAN4YDB6</accession>
<comment type="caution">
    <text evidence="1">The sequence shown here is derived from an EMBL/GenBank/DDBJ whole genome shotgun (WGS) entry which is preliminary data.</text>
</comment>
<evidence type="ECO:0000313" key="1">
    <source>
        <dbReference type="EMBL" id="GMG27610.1"/>
    </source>
</evidence>
<evidence type="ECO:0000313" key="2">
    <source>
        <dbReference type="Proteomes" id="UP001165205"/>
    </source>
</evidence>
<dbReference type="EMBL" id="BSYA01000037">
    <property type="protein sequence ID" value="GMG27610.1"/>
    <property type="molecule type" value="Genomic_DNA"/>
</dbReference>
<dbReference type="AlphaFoldDB" id="A0AAN4YDB6"/>
<sequence length="78" mass="8508">MKAGAKRALAECLETDDLYSEVVNDAIWTENSVGLHIARDNGRLHVLGTKVETLQAELRETQPLCEVNNKGPPTSTTS</sequence>
<reference evidence="1" key="1">
    <citation type="submission" date="2023-04" db="EMBL/GenBank/DDBJ databases">
        <title>Aspergillus oryzae NBRC 4228.</title>
        <authorList>
            <person name="Ichikawa N."/>
            <person name="Sato H."/>
            <person name="Tonouchi N."/>
        </authorList>
    </citation>
    <scope>NUCLEOTIDE SEQUENCE</scope>
    <source>
        <strain evidence="1">NBRC 4228</strain>
    </source>
</reference>
<organism evidence="1 2">
    <name type="scientific">Aspergillus oryzae</name>
    <name type="common">Yellow koji mold</name>
    <dbReference type="NCBI Taxonomy" id="5062"/>
    <lineage>
        <taxon>Eukaryota</taxon>
        <taxon>Fungi</taxon>
        <taxon>Dikarya</taxon>
        <taxon>Ascomycota</taxon>
        <taxon>Pezizomycotina</taxon>
        <taxon>Eurotiomycetes</taxon>
        <taxon>Eurotiomycetidae</taxon>
        <taxon>Eurotiales</taxon>
        <taxon>Aspergillaceae</taxon>
        <taxon>Aspergillus</taxon>
        <taxon>Aspergillus subgen. Circumdati</taxon>
    </lineage>
</organism>
<gene>
    <name evidence="1" type="ORF">Aory04_000420400</name>
</gene>
<dbReference type="Proteomes" id="UP001165205">
    <property type="component" value="Unassembled WGS sequence"/>
</dbReference>